<accession>A0A0A5G205</accession>
<keyword evidence="4" id="KW-1185">Reference proteome</keyword>
<dbReference type="OrthoDB" id="2835791at2"/>
<dbReference type="STRING" id="1385512.N784_09765"/>
<reference evidence="3 4" key="1">
    <citation type="submission" date="2013-08" db="EMBL/GenBank/DDBJ databases">
        <authorList>
            <person name="Huang J."/>
            <person name="Wang G."/>
        </authorList>
    </citation>
    <scope>NUCLEOTIDE SEQUENCE [LARGE SCALE GENOMIC DNA]</scope>
    <source>
        <strain evidence="3 4">JSM 072002</strain>
    </source>
</reference>
<keyword evidence="1" id="KW-0175">Coiled coil</keyword>
<dbReference type="RefSeq" id="WP_036835674.1">
    <property type="nucleotide sequence ID" value="NZ_AVPG01000025.1"/>
</dbReference>
<feature type="coiled-coil region" evidence="1">
    <location>
        <begin position="119"/>
        <end position="277"/>
    </location>
</feature>
<dbReference type="eggNOG" id="ENOG5033QQ1">
    <property type="taxonomic scope" value="Bacteria"/>
</dbReference>
<proteinExistence type="predicted"/>
<dbReference type="Proteomes" id="UP000030401">
    <property type="component" value="Unassembled WGS sequence"/>
</dbReference>
<dbReference type="EMBL" id="AVPG01000025">
    <property type="protein sequence ID" value="KGX85173.1"/>
    <property type="molecule type" value="Genomic_DNA"/>
</dbReference>
<comment type="caution">
    <text evidence="3">The sequence shown here is derived from an EMBL/GenBank/DDBJ whole genome shotgun (WGS) entry which is preliminary data.</text>
</comment>
<keyword evidence="2" id="KW-0812">Transmembrane</keyword>
<dbReference type="AlphaFoldDB" id="A0A0A5G205"/>
<feature type="coiled-coil region" evidence="1">
    <location>
        <begin position="367"/>
        <end position="408"/>
    </location>
</feature>
<protein>
    <submittedName>
        <fullName evidence="3">Uncharacterized protein</fullName>
    </submittedName>
</protein>
<sequence>MFLIAYKKGPNPNVEKSKIIFDRPLTFTDANDMFNELVQKYKQTGQSIKIGYKIIQLETGESVFNSKLIIDHDILSIFKAITDNKNTPKNVVEYITRVENREIIESDEANYVNDHIEEKAHLNSLKEEKNNILQQLKNDEKDRKQRELEFQNEIKAIQEEKKKIEQSLQMKEKEEVVKETERIEDLRLKEEEKNKVTQKMEEKRLLDKKKQEEHQQRLKEVESAVRKAEIELQSIESELEKKNLLRKKELQELEEKKAEAERKMNILKAEGEKEDIQYQGALLEMSASQDNSQEMTDTFAQASVMPKTSLKEKLQELDFEQVKKGSIHFLKSGAKASVNGFKKAKEMFEEYKYRRISQKEEKLKHINKQAELDEKIAKQKMKLMEELKKEHKKEAKRKEQEASKQLRIESRYRAAVKRKGGRYPMYNNGSLKFIFGIVTITVIGIGCIYYFDMGSKYPVLNDLKNTIDQFIS</sequence>
<evidence type="ECO:0000256" key="2">
    <source>
        <dbReference type="SAM" id="Phobius"/>
    </source>
</evidence>
<gene>
    <name evidence="3" type="ORF">N784_09765</name>
</gene>
<evidence type="ECO:0000313" key="4">
    <source>
        <dbReference type="Proteomes" id="UP000030401"/>
    </source>
</evidence>
<keyword evidence="2" id="KW-1133">Transmembrane helix</keyword>
<keyword evidence="2" id="KW-0472">Membrane</keyword>
<feature type="transmembrane region" description="Helical" evidence="2">
    <location>
        <begin position="433"/>
        <end position="451"/>
    </location>
</feature>
<evidence type="ECO:0000256" key="1">
    <source>
        <dbReference type="SAM" id="Coils"/>
    </source>
</evidence>
<name>A0A0A5G205_9BACI</name>
<organism evidence="3 4">
    <name type="scientific">Pontibacillus litoralis JSM 072002</name>
    <dbReference type="NCBI Taxonomy" id="1385512"/>
    <lineage>
        <taxon>Bacteria</taxon>
        <taxon>Bacillati</taxon>
        <taxon>Bacillota</taxon>
        <taxon>Bacilli</taxon>
        <taxon>Bacillales</taxon>
        <taxon>Bacillaceae</taxon>
        <taxon>Pontibacillus</taxon>
    </lineage>
</organism>
<evidence type="ECO:0000313" key="3">
    <source>
        <dbReference type="EMBL" id="KGX85173.1"/>
    </source>
</evidence>